<comment type="caution">
    <text evidence="1">The sequence shown here is derived from an EMBL/GenBank/DDBJ whole genome shotgun (WGS) entry which is preliminary data.</text>
</comment>
<organism evidence="1 2">
    <name type="scientific">Bradyrhizobium canariense</name>
    <dbReference type="NCBI Taxonomy" id="255045"/>
    <lineage>
        <taxon>Bacteria</taxon>
        <taxon>Pseudomonadati</taxon>
        <taxon>Pseudomonadota</taxon>
        <taxon>Alphaproteobacteria</taxon>
        <taxon>Hyphomicrobiales</taxon>
        <taxon>Nitrobacteraceae</taxon>
        <taxon>Bradyrhizobium</taxon>
    </lineage>
</organism>
<proteinExistence type="predicted"/>
<evidence type="ECO:0000313" key="1">
    <source>
        <dbReference type="EMBL" id="OSJ13020.1"/>
    </source>
</evidence>
<sequence length="60" mass="6585">MAMLHPVRKACPACGKPMKAVSDEASERPPRYVCTNCHDDPLCDPAARKWADGPLRPPEP</sequence>
<protein>
    <submittedName>
        <fullName evidence="1">Uncharacterized protein</fullName>
    </submittedName>
</protein>
<dbReference type="Proteomes" id="UP000193553">
    <property type="component" value="Unassembled WGS sequence"/>
</dbReference>
<dbReference type="EMBL" id="NAFI01000164">
    <property type="protein sequence ID" value="OSJ13020.1"/>
    <property type="molecule type" value="Genomic_DNA"/>
</dbReference>
<dbReference type="AlphaFoldDB" id="A0A1X3FYT2"/>
<accession>A0A1X3FYT2</accession>
<reference evidence="1 2" key="1">
    <citation type="submission" date="2017-03" db="EMBL/GenBank/DDBJ databases">
        <title>Whole genome sequences of fourteen strains of Bradyrhizobium canariense and one strain of Bradyrhizobium japonicum isolated from Lupinus (Papilionoideae: Genisteae) species in Algeria.</title>
        <authorList>
            <person name="Crovadore J."/>
            <person name="Chekireb D."/>
            <person name="Brachmann A."/>
            <person name="Chablais R."/>
            <person name="Cochard B."/>
            <person name="Lefort F."/>
        </authorList>
    </citation>
    <scope>NUCLEOTIDE SEQUENCE [LARGE SCALE GENOMIC DNA]</scope>
    <source>
        <strain evidence="1 2">UBMA195</strain>
    </source>
</reference>
<gene>
    <name evidence="1" type="ORF">BSZ18_12025</name>
</gene>
<evidence type="ECO:0000313" key="2">
    <source>
        <dbReference type="Proteomes" id="UP000193553"/>
    </source>
</evidence>
<name>A0A1X3FYT2_9BRAD</name>